<dbReference type="EMBL" id="JAVDTL010000005">
    <property type="protein sequence ID" value="MDR6768261.1"/>
    <property type="molecule type" value="Genomic_DNA"/>
</dbReference>
<comment type="caution">
    <text evidence="9">The sequence shown here is derived from an EMBL/GenBank/DDBJ whole genome shotgun (WGS) entry which is preliminary data.</text>
</comment>
<keyword evidence="1 6" id="KW-0645">Protease</keyword>
<feature type="domain" description="Peptidase M48" evidence="8">
    <location>
        <begin position="95"/>
        <end position="246"/>
    </location>
</feature>
<keyword evidence="3 6" id="KW-0378">Hydrolase</keyword>
<dbReference type="GO" id="GO:0016020">
    <property type="term" value="C:membrane"/>
    <property type="evidence" value="ECO:0007669"/>
    <property type="project" value="TreeGrafter"/>
</dbReference>
<dbReference type="EMBL" id="JAVDTS010000003">
    <property type="protein sequence ID" value="MDR6837709.1"/>
    <property type="molecule type" value="Genomic_DNA"/>
</dbReference>
<dbReference type="InterPro" id="IPR001915">
    <property type="entry name" value="Peptidase_M48"/>
</dbReference>
<keyword evidence="5 6" id="KW-0482">Metalloprotease</keyword>
<dbReference type="Proteomes" id="UP001253458">
    <property type="component" value="Unassembled WGS sequence"/>
</dbReference>
<evidence type="ECO:0000259" key="8">
    <source>
        <dbReference type="Pfam" id="PF01435"/>
    </source>
</evidence>
<feature type="compositionally biased region" description="Polar residues" evidence="7">
    <location>
        <begin position="227"/>
        <end position="236"/>
    </location>
</feature>
<dbReference type="PANTHER" id="PTHR22726">
    <property type="entry name" value="METALLOENDOPEPTIDASE OMA1"/>
    <property type="match status" value="1"/>
</dbReference>
<gene>
    <name evidence="9" type="ORF">J2W88_003563</name>
    <name evidence="10" type="ORF">J2W93_002547</name>
</gene>
<dbReference type="GO" id="GO:0004222">
    <property type="term" value="F:metalloendopeptidase activity"/>
    <property type="evidence" value="ECO:0007669"/>
    <property type="project" value="InterPro"/>
</dbReference>
<comment type="similarity">
    <text evidence="6">Belongs to the peptidase M48 family.</text>
</comment>
<evidence type="ECO:0000256" key="6">
    <source>
        <dbReference type="RuleBase" id="RU003983"/>
    </source>
</evidence>
<dbReference type="PANTHER" id="PTHR22726:SF8">
    <property type="entry name" value="METALLOPROTEASE YCAL"/>
    <property type="match status" value="1"/>
</dbReference>
<dbReference type="CDD" id="cd07334">
    <property type="entry name" value="M48C_loiP_like"/>
    <property type="match status" value="1"/>
</dbReference>
<dbReference type="EC" id="3.4.24.-" evidence="9"/>
<keyword evidence="2" id="KW-0479">Metal-binding</keyword>
<evidence type="ECO:0000313" key="9">
    <source>
        <dbReference type="EMBL" id="MDR6768261.1"/>
    </source>
</evidence>
<evidence type="ECO:0000256" key="3">
    <source>
        <dbReference type="ARBA" id="ARBA00022801"/>
    </source>
</evidence>
<dbReference type="RefSeq" id="WP_209818133.1">
    <property type="nucleotide sequence ID" value="NZ_JAVDTL010000005.1"/>
</dbReference>
<accession>A0AAJ2BUV4</accession>
<evidence type="ECO:0000256" key="2">
    <source>
        <dbReference type="ARBA" id="ARBA00022723"/>
    </source>
</evidence>
<sequence>MDRRQLLTLVTLASGVSAVSPVWAQFDLGKMLDAGKDLAKSESLTDDEVKAAFDQMAAESDRQNRIAPAGNPYATRLNKLTAGLGTYDGLKMNFKVYLTPDINAFAMANGTIRVYSGLMDKFTDDEVRYVIGHEIGHVKKGHSKARIQAALRTSAVRNAVSSSNSRAGAIANSQLGDLFEKVVRAQHSQSNEREADDYAMGFMKAKRYQPGACVSALEKLAAMSGGDSSSFLSTHPSPKERAERMKTQLA</sequence>
<evidence type="ECO:0000256" key="7">
    <source>
        <dbReference type="SAM" id="MobiDB-lite"/>
    </source>
</evidence>
<dbReference type="Pfam" id="PF01435">
    <property type="entry name" value="Peptidase_M48"/>
    <property type="match status" value="1"/>
</dbReference>
<keyword evidence="11" id="KW-1185">Reference proteome</keyword>
<organism evidence="9 12">
    <name type="scientific">Acidovorax delafieldii</name>
    <name type="common">Pseudomonas delafieldii</name>
    <dbReference type="NCBI Taxonomy" id="47920"/>
    <lineage>
        <taxon>Bacteria</taxon>
        <taxon>Pseudomonadati</taxon>
        <taxon>Pseudomonadota</taxon>
        <taxon>Betaproteobacteria</taxon>
        <taxon>Burkholderiales</taxon>
        <taxon>Comamonadaceae</taxon>
        <taxon>Acidovorax</taxon>
    </lineage>
</organism>
<dbReference type="AlphaFoldDB" id="A0AAJ2BUV4"/>
<evidence type="ECO:0000256" key="1">
    <source>
        <dbReference type="ARBA" id="ARBA00022670"/>
    </source>
</evidence>
<feature type="region of interest" description="Disordered" evidence="7">
    <location>
        <begin position="227"/>
        <end position="250"/>
    </location>
</feature>
<reference evidence="9 11" key="1">
    <citation type="submission" date="2023-07" db="EMBL/GenBank/DDBJ databases">
        <title>Sorghum-associated microbial communities from plants grown in Nebraska, USA.</title>
        <authorList>
            <person name="Schachtman D."/>
        </authorList>
    </citation>
    <scope>NUCLEOTIDE SEQUENCE</scope>
    <source>
        <strain evidence="10 11">BE105</strain>
        <strain evidence="9">BE69</strain>
    </source>
</reference>
<evidence type="ECO:0000256" key="4">
    <source>
        <dbReference type="ARBA" id="ARBA00022833"/>
    </source>
</evidence>
<evidence type="ECO:0000313" key="10">
    <source>
        <dbReference type="EMBL" id="MDR6837709.1"/>
    </source>
</evidence>
<dbReference type="GO" id="GO:0051603">
    <property type="term" value="P:proteolysis involved in protein catabolic process"/>
    <property type="evidence" value="ECO:0007669"/>
    <property type="project" value="TreeGrafter"/>
</dbReference>
<name>A0AAJ2BUV4_ACIDE</name>
<evidence type="ECO:0000313" key="11">
    <source>
        <dbReference type="Proteomes" id="UP001249076"/>
    </source>
</evidence>
<protein>
    <submittedName>
        <fullName evidence="9">Metalloprotease</fullName>
        <ecNumber evidence="9">3.4.24.-</ecNumber>
    </submittedName>
</protein>
<proteinExistence type="inferred from homology"/>
<dbReference type="InterPro" id="IPR051156">
    <property type="entry name" value="Mito/Outer_Membr_Metalloprot"/>
</dbReference>
<evidence type="ECO:0000313" key="12">
    <source>
        <dbReference type="Proteomes" id="UP001253458"/>
    </source>
</evidence>
<dbReference type="Gene3D" id="3.30.2010.10">
    <property type="entry name" value="Metalloproteases ('zincins'), catalytic domain"/>
    <property type="match status" value="1"/>
</dbReference>
<comment type="cofactor">
    <cofactor evidence="6">
        <name>Zn(2+)</name>
        <dbReference type="ChEBI" id="CHEBI:29105"/>
    </cofactor>
    <text evidence="6">Binds 1 zinc ion per subunit.</text>
</comment>
<keyword evidence="4 6" id="KW-0862">Zinc</keyword>
<feature type="compositionally biased region" description="Basic and acidic residues" evidence="7">
    <location>
        <begin position="237"/>
        <end position="250"/>
    </location>
</feature>
<evidence type="ECO:0000256" key="5">
    <source>
        <dbReference type="ARBA" id="ARBA00023049"/>
    </source>
</evidence>
<dbReference type="GO" id="GO:0046872">
    <property type="term" value="F:metal ion binding"/>
    <property type="evidence" value="ECO:0007669"/>
    <property type="project" value="UniProtKB-KW"/>
</dbReference>
<dbReference type="Proteomes" id="UP001249076">
    <property type="component" value="Unassembled WGS sequence"/>
</dbReference>